<comment type="similarity">
    <text evidence="2">Belongs to the MSOX/MTOX family.</text>
</comment>
<protein>
    <recommendedName>
        <fullName evidence="7">FAD dependent oxidoreductase domain-containing protein</fullName>
    </recommendedName>
</protein>
<comment type="caution">
    <text evidence="8">The sequence shown here is derived from an EMBL/GenBank/DDBJ whole genome shotgun (WGS) entry which is preliminary data.</text>
</comment>
<dbReference type="PANTHER" id="PTHR10961:SF46">
    <property type="entry name" value="PEROXISOMAL SARCOSINE OXIDASE"/>
    <property type="match status" value="1"/>
</dbReference>
<dbReference type="EMBL" id="BAAFSV010000003">
    <property type="protein sequence ID" value="GAB1315938.1"/>
    <property type="molecule type" value="Genomic_DNA"/>
</dbReference>
<dbReference type="Proteomes" id="UP001628179">
    <property type="component" value="Unassembled WGS sequence"/>
</dbReference>
<evidence type="ECO:0000256" key="1">
    <source>
        <dbReference type="ARBA" id="ARBA00001974"/>
    </source>
</evidence>
<dbReference type="InterPro" id="IPR045170">
    <property type="entry name" value="MTOX"/>
</dbReference>
<accession>A0ABQ0GDX0</accession>
<evidence type="ECO:0000256" key="6">
    <source>
        <dbReference type="SAM" id="MobiDB-lite"/>
    </source>
</evidence>
<comment type="cofactor">
    <cofactor evidence="1">
        <name>FAD</name>
        <dbReference type="ChEBI" id="CHEBI:57692"/>
    </cofactor>
</comment>
<evidence type="ECO:0000313" key="8">
    <source>
        <dbReference type="EMBL" id="GAB1315938.1"/>
    </source>
</evidence>
<evidence type="ECO:0000256" key="4">
    <source>
        <dbReference type="ARBA" id="ARBA00022827"/>
    </source>
</evidence>
<dbReference type="SUPFAM" id="SSF51905">
    <property type="entry name" value="FAD/NAD(P)-binding domain"/>
    <property type="match status" value="1"/>
</dbReference>
<dbReference type="Gene3D" id="3.50.50.60">
    <property type="entry name" value="FAD/NAD(P)-binding domain"/>
    <property type="match status" value="1"/>
</dbReference>
<organism evidence="8 9">
    <name type="scientific">Madurella fahalii</name>
    <dbReference type="NCBI Taxonomy" id="1157608"/>
    <lineage>
        <taxon>Eukaryota</taxon>
        <taxon>Fungi</taxon>
        <taxon>Dikarya</taxon>
        <taxon>Ascomycota</taxon>
        <taxon>Pezizomycotina</taxon>
        <taxon>Sordariomycetes</taxon>
        <taxon>Sordariomycetidae</taxon>
        <taxon>Sordariales</taxon>
        <taxon>Sordariales incertae sedis</taxon>
        <taxon>Madurella</taxon>
    </lineage>
</organism>
<evidence type="ECO:0000256" key="5">
    <source>
        <dbReference type="ARBA" id="ARBA00023002"/>
    </source>
</evidence>
<keyword evidence="9" id="KW-1185">Reference proteome</keyword>
<evidence type="ECO:0000256" key="3">
    <source>
        <dbReference type="ARBA" id="ARBA00022630"/>
    </source>
</evidence>
<dbReference type="InterPro" id="IPR036188">
    <property type="entry name" value="FAD/NAD-bd_sf"/>
</dbReference>
<keyword evidence="4" id="KW-0274">FAD</keyword>
<dbReference type="InterPro" id="IPR006076">
    <property type="entry name" value="FAD-dep_OxRdtase"/>
</dbReference>
<proteinExistence type="inferred from homology"/>
<dbReference type="GeneID" id="98176891"/>
<feature type="compositionally biased region" description="Low complexity" evidence="6">
    <location>
        <begin position="339"/>
        <end position="350"/>
    </location>
</feature>
<feature type="domain" description="FAD dependent oxidoreductase" evidence="7">
    <location>
        <begin position="21"/>
        <end position="436"/>
    </location>
</feature>
<name>A0ABQ0GDX0_9PEZI</name>
<evidence type="ECO:0000256" key="2">
    <source>
        <dbReference type="ARBA" id="ARBA00010989"/>
    </source>
</evidence>
<keyword evidence="5" id="KW-0560">Oxidoreductase</keyword>
<reference evidence="8 9" key="1">
    <citation type="submission" date="2024-09" db="EMBL/GenBank/DDBJ databases">
        <title>Itraconazole resistance in Madurella fahalii resulting from another homologue of gene encoding cytochrome P450 14-alpha sterol demethylase (CYP51).</title>
        <authorList>
            <person name="Yoshioka I."/>
            <person name="Fahal A.H."/>
            <person name="Kaneko S."/>
            <person name="Yaguchi T."/>
        </authorList>
    </citation>
    <scope>NUCLEOTIDE SEQUENCE [LARGE SCALE GENOMIC DNA]</scope>
    <source>
        <strain evidence="8 9">IFM 68171</strain>
    </source>
</reference>
<dbReference type="RefSeq" id="XP_070917669.1">
    <property type="nucleotide sequence ID" value="XM_071061568.1"/>
</dbReference>
<evidence type="ECO:0000313" key="9">
    <source>
        <dbReference type="Proteomes" id="UP001628179"/>
    </source>
</evidence>
<feature type="region of interest" description="Disordered" evidence="6">
    <location>
        <begin position="339"/>
        <end position="361"/>
    </location>
</feature>
<keyword evidence="3" id="KW-0285">Flavoprotein</keyword>
<evidence type="ECO:0000259" key="7">
    <source>
        <dbReference type="Pfam" id="PF01266"/>
    </source>
</evidence>
<gene>
    <name evidence="8" type="ORF">MFIFM68171_06148</name>
</gene>
<sequence length="491" mass="52248">MTASPPLLPTQPEPFSLPSSILIIGSGVFGLSTALALSRRDAFAHCSITVVDRSDPLQPGAFPAPDAASTDTSRIIRADYADPAYAALGDEAQWEWRKQDKPHDLGAQGRYHETGLILVGDATPPPPAAAPAGKAPEPKRTGMDYARESWANILSLASKDPTLSSRIRELPNPDAVRDALGTGGSSGSWGYINGNSGWANASASMAWLLDMVQQTRGVGFVTGTVVSLEHDETTVTGAKLSDGRVLSADLVVAAAGAWTGSLVDLAGQATATGQVMGYVDITEAEQERLGSMPVILNLSTGLFIIPPADRVLKVARHAYGYINPVTLGTAPLPLSPQLASSPSATPVSVPRTHLTDPTLSVPTEGADDLRRALREMIPWPELRNRPFSKTRLCWYSDTPTADFLIDYHPNWRGLFVATGDSGHAFKFLPVIGEKITNCIMRNCPPQFRGKWNWKETSGSLVLTEDGSRGGTPGLVLADELVKAVDVLPATN</sequence>
<dbReference type="Pfam" id="PF01266">
    <property type="entry name" value="DAO"/>
    <property type="match status" value="1"/>
</dbReference>
<dbReference type="PANTHER" id="PTHR10961">
    <property type="entry name" value="PEROXISOMAL SARCOSINE OXIDASE"/>
    <property type="match status" value="1"/>
</dbReference>
<dbReference type="Gene3D" id="3.30.9.10">
    <property type="entry name" value="D-Amino Acid Oxidase, subunit A, domain 2"/>
    <property type="match status" value="1"/>
</dbReference>